<dbReference type="SUPFAM" id="SSF46689">
    <property type="entry name" value="Homeodomain-like"/>
    <property type="match status" value="1"/>
</dbReference>
<name>A0ABQ8MQK6_LABRO</name>
<sequence length="197" mass="22293">MGKTADLTVVQKTIIDTLHKEGRPQTFIAKEAGCSQSAASKHVYRKLSGRKRCTTNRENRSLERLVKQNQFKNLGELHKEWTEAGVKASRASTHRRVKEFGYSCGIPLVKPLLNHRQCQRRLTWAKQKKKWFVAQWSKVLFSDDSKFCISFGNQGPRVWRKGGEAHSPSCLKSSVKFPQSVMIWSAVSSAGVAPLCF</sequence>
<evidence type="ECO:0000313" key="2">
    <source>
        <dbReference type="EMBL" id="KAI2665121.1"/>
    </source>
</evidence>
<protein>
    <submittedName>
        <fullName evidence="2">Transposable element Tc1 transposase</fullName>
    </submittedName>
</protein>
<dbReference type="InterPro" id="IPR009057">
    <property type="entry name" value="Homeodomain-like_sf"/>
</dbReference>
<dbReference type="EMBL" id="JACTAM010000005">
    <property type="protein sequence ID" value="KAI2665121.1"/>
    <property type="molecule type" value="Genomic_DNA"/>
</dbReference>
<dbReference type="InterPro" id="IPR002492">
    <property type="entry name" value="Transposase_Tc1-like"/>
</dbReference>
<dbReference type="InterPro" id="IPR036397">
    <property type="entry name" value="RNaseH_sf"/>
</dbReference>
<gene>
    <name evidence="2" type="ORF">H4Q32_003481</name>
</gene>
<proteinExistence type="predicted"/>
<evidence type="ECO:0000313" key="3">
    <source>
        <dbReference type="Proteomes" id="UP000830375"/>
    </source>
</evidence>
<comment type="caution">
    <text evidence="2">The sequence shown here is derived from an EMBL/GenBank/DDBJ whole genome shotgun (WGS) entry which is preliminary data.</text>
</comment>
<dbReference type="Proteomes" id="UP000830375">
    <property type="component" value="Unassembled WGS sequence"/>
</dbReference>
<feature type="domain" description="Transposase Tc1-like" evidence="1">
    <location>
        <begin position="60"/>
        <end position="127"/>
    </location>
</feature>
<organism evidence="2 3">
    <name type="scientific">Labeo rohita</name>
    <name type="common">Indian major carp</name>
    <name type="synonym">Cyprinus rohita</name>
    <dbReference type="NCBI Taxonomy" id="84645"/>
    <lineage>
        <taxon>Eukaryota</taxon>
        <taxon>Metazoa</taxon>
        <taxon>Chordata</taxon>
        <taxon>Craniata</taxon>
        <taxon>Vertebrata</taxon>
        <taxon>Euteleostomi</taxon>
        <taxon>Actinopterygii</taxon>
        <taxon>Neopterygii</taxon>
        <taxon>Teleostei</taxon>
        <taxon>Ostariophysi</taxon>
        <taxon>Cypriniformes</taxon>
        <taxon>Cyprinidae</taxon>
        <taxon>Labeoninae</taxon>
        <taxon>Labeonini</taxon>
        <taxon>Labeo</taxon>
    </lineage>
</organism>
<dbReference type="Pfam" id="PF01498">
    <property type="entry name" value="HTH_Tnp_Tc3_2"/>
    <property type="match status" value="1"/>
</dbReference>
<accession>A0ABQ8MQK6</accession>
<reference evidence="2 3" key="1">
    <citation type="submission" date="2022-01" db="EMBL/GenBank/DDBJ databases">
        <title>A high-quality chromosome-level genome assembly of rohu carp, Labeo rohita.</title>
        <authorList>
            <person name="Arick M.A. II"/>
            <person name="Hsu C.-Y."/>
            <person name="Magbanua Z."/>
            <person name="Pechanova O."/>
            <person name="Grover C."/>
            <person name="Miller E."/>
            <person name="Thrash A."/>
            <person name="Ezzel L."/>
            <person name="Alam S."/>
            <person name="Benzie J."/>
            <person name="Hamilton M."/>
            <person name="Karsi A."/>
            <person name="Lawrence M.L."/>
            <person name="Peterson D.G."/>
        </authorList>
    </citation>
    <scope>NUCLEOTIDE SEQUENCE [LARGE SCALE GENOMIC DNA]</scope>
    <source>
        <strain evidence="3">BAU-BD-2019</strain>
        <tissue evidence="2">Blood</tissue>
    </source>
</reference>
<dbReference type="Gene3D" id="3.30.420.10">
    <property type="entry name" value="Ribonuclease H-like superfamily/Ribonuclease H"/>
    <property type="match status" value="1"/>
</dbReference>
<evidence type="ECO:0000259" key="1">
    <source>
        <dbReference type="Pfam" id="PF01498"/>
    </source>
</evidence>
<keyword evidence="3" id="KW-1185">Reference proteome</keyword>